<keyword evidence="3" id="KW-1185">Reference proteome</keyword>
<feature type="transmembrane region" description="Helical" evidence="1">
    <location>
        <begin position="60"/>
        <end position="83"/>
    </location>
</feature>
<name>A0ABV7DH46_9HYPH</name>
<dbReference type="Proteomes" id="UP001595377">
    <property type="component" value="Unassembled WGS sequence"/>
</dbReference>
<feature type="transmembrane region" description="Helical" evidence="1">
    <location>
        <begin position="30"/>
        <end position="53"/>
    </location>
</feature>
<evidence type="ECO:0000313" key="3">
    <source>
        <dbReference type="Proteomes" id="UP001595377"/>
    </source>
</evidence>
<keyword evidence="1" id="KW-0812">Transmembrane</keyword>
<dbReference type="InterPro" id="IPR024399">
    <property type="entry name" value="DUF2628"/>
</dbReference>
<proteinExistence type="predicted"/>
<organism evidence="2 3">
    <name type="scientific">Shinella pollutisoli</name>
    <dbReference type="NCBI Taxonomy" id="2250594"/>
    <lineage>
        <taxon>Bacteria</taxon>
        <taxon>Pseudomonadati</taxon>
        <taxon>Pseudomonadota</taxon>
        <taxon>Alphaproteobacteria</taxon>
        <taxon>Hyphomicrobiales</taxon>
        <taxon>Rhizobiaceae</taxon>
        <taxon>Shinella</taxon>
    </lineage>
</organism>
<comment type="caution">
    <text evidence="2">The sequence shown here is derived from an EMBL/GenBank/DDBJ whole genome shotgun (WGS) entry which is preliminary data.</text>
</comment>
<dbReference type="RefSeq" id="WP_257312508.1">
    <property type="nucleotide sequence ID" value="NZ_JANFDG010000003.1"/>
</dbReference>
<dbReference type="Pfam" id="PF10947">
    <property type="entry name" value="DUF2628"/>
    <property type="match status" value="1"/>
</dbReference>
<gene>
    <name evidence="2" type="ORF">ACFOHH_12275</name>
</gene>
<evidence type="ECO:0000313" key="2">
    <source>
        <dbReference type="EMBL" id="MFC3073881.1"/>
    </source>
</evidence>
<sequence>MATFLVLIPPGAAAHDEKARFLRDRFSWIALLLPVLWLLWHRAFAAALLALAVQGLGLAIIGHAGLGAAGAALLLATGLIVALEGPSMVAAGLGYRGWTQDAVIVAEDRATAEEIYYTETAGTPERVEPSLTASDAGRRHGPMLGLVGFGEGR</sequence>
<protein>
    <submittedName>
        <fullName evidence="2">DUF2628 domain-containing protein</fullName>
    </submittedName>
</protein>
<reference evidence="3" key="1">
    <citation type="journal article" date="2019" name="Int. J. Syst. Evol. Microbiol.">
        <title>The Global Catalogue of Microorganisms (GCM) 10K type strain sequencing project: providing services to taxonomists for standard genome sequencing and annotation.</title>
        <authorList>
            <consortium name="The Broad Institute Genomics Platform"/>
            <consortium name="The Broad Institute Genome Sequencing Center for Infectious Disease"/>
            <person name="Wu L."/>
            <person name="Ma J."/>
        </authorList>
    </citation>
    <scope>NUCLEOTIDE SEQUENCE [LARGE SCALE GENOMIC DNA]</scope>
    <source>
        <strain evidence="3">KCTC 52677</strain>
    </source>
</reference>
<accession>A0ABV7DH46</accession>
<evidence type="ECO:0000256" key="1">
    <source>
        <dbReference type="SAM" id="Phobius"/>
    </source>
</evidence>
<keyword evidence="1" id="KW-1133">Transmembrane helix</keyword>
<dbReference type="EMBL" id="JBHRSP010000019">
    <property type="protein sequence ID" value="MFC3073881.1"/>
    <property type="molecule type" value="Genomic_DNA"/>
</dbReference>
<keyword evidence="1" id="KW-0472">Membrane</keyword>